<name>A0A6F8VHI4_9PROT</name>
<sequence length="193" mass="21699">MAIRVRSQWHNRSDGAKSPQQVATVIASLIWRVAEEKVSHMQQEKFQIASQEQGFAMIAEYLAFLIQYTDRFVYGRVDEDYRAALIGAIAKRLAEILEDNQNAFLGATPGGYQAGFINTLNERLADYATFDYENGEPNYPQRRFLGGKVLELMPARDQSWTIDQVVEIEIPNALALLKKGLSGLFSEESGTFG</sequence>
<evidence type="ECO:0000313" key="2">
    <source>
        <dbReference type="Proteomes" id="UP000502260"/>
    </source>
</evidence>
<keyword evidence="2" id="KW-1185">Reference proteome</keyword>
<dbReference type="AlphaFoldDB" id="A0A6F8VHI4"/>
<evidence type="ECO:0000313" key="1">
    <source>
        <dbReference type="EMBL" id="BCB28486.1"/>
    </source>
</evidence>
<gene>
    <name evidence="1" type="ORF">SKTS_33720</name>
</gene>
<dbReference type="Proteomes" id="UP000502260">
    <property type="component" value="Chromosome"/>
</dbReference>
<dbReference type="KEGG" id="slac:SKTS_33720"/>
<reference evidence="2" key="1">
    <citation type="submission" date="2020-03" db="EMBL/GenBank/DDBJ databases">
        <title>Complete genome sequence of sulfur-oxidizing bacterium skT11.</title>
        <authorList>
            <person name="Kanda M."/>
            <person name="Kojima H."/>
            <person name="Fukui M."/>
        </authorList>
    </citation>
    <scope>NUCLEOTIDE SEQUENCE [LARGE SCALE GENOMIC DNA]</scope>
    <source>
        <strain evidence="2">skT11</strain>
    </source>
</reference>
<proteinExistence type="predicted"/>
<dbReference type="RefSeq" id="WP_173067968.1">
    <property type="nucleotide sequence ID" value="NZ_AP022853.1"/>
</dbReference>
<accession>A0A6F8VHI4</accession>
<organism evidence="1 2">
    <name type="scientific">Sulfurimicrobium lacus</name>
    <dbReference type="NCBI Taxonomy" id="2715678"/>
    <lineage>
        <taxon>Bacteria</taxon>
        <taxon>Pseudomonadati</taxon>
        <taxon>Pseudomonadota</taxon>
        <taxon>Betaproteobacteria</taxon>
        <taxon>Nitrosomonadales</taxon>
        <taxon>Sulfuricellaceae</taxon>
        <taxon>Sulfurimicrobium</taxon>
    </lineage>
</organism>
<protein>
    <submittedName>
        <fullName evidence="1">Uncharacterized protein</fullName>
    </submittedName>
</protein>
<dbReference type="EMBL" id="AP022853">
    <property type="protein sequence ID" value="BCB28486.1"/>
    <property type="molecule type" value="Genomic_DNA"/>
</dbReference>